<name>M5BTK2_THACB</name>
<comment type="caution">
    <text evidence="1">The sequence shown here is derived from an EMBL/GenBank/DDBJ whole genome shotgun (WGS) entry which is preliminary data.</text>
</comment>
<dbReference type="EMBL" id="CAOJ01005493">
    <property type="protein sequence ID" value="CCO29830.1"/>
    <property type="molecule type" value="Genomic_DNA"/>
</dbReference>
<protein>
    <submittedName>
        <fullName evidence="1">Peroxin-5</fullName>
    </submittedName>
</protein>
<evidence type="ECO:0000313" key="2">
    <source>
        <dbReference type="Proteomes" id="UP000012065"/>
    </source>
</evidence>
<dbReference type="Proteomes" id="UP000012065">
    <property type="component" value="Unassembled WGS sequence"/>
</dbReference>
<organism evidence="1 2">
    <name type="scientific">Thanatephorus cucumeris (strain AG1-IB / isolate 7/3/14)</name>
    <name type="common">Lettuce bottom rot fungus</name>
    <name type="synonym">Rhizoctonia solani</name>
    <dbReference type="NCBI Taxonomy" id="1108050"/>
    <lineage>
        <taxon>Eukaryota</taxon>
        <taxon>Fungi</taxon>
        <taxon>Dikarya</taxon>
        <taxon>Basidiomycota</taxon>
        <taxon>Agaricomycotina</taxon>
        <taxon>Agaricomycetes</taxon>
        <taxon>Cantharellales</taxon>
        <taxon>Ceratobasidiaceae</taxon>
        <taxon>Rhizoctonia</taxon>
        <taxon>Rhizoctonia solani AG-1</taxon>
    </lineage>
</organism>
<accession>M5BTK2</accession>
<proteinExistence type="predicted"/>
<dbReference type="AlphaFoldDB" id="M5BTK2"/>
<dbReference type="HOGENOM" id="CLU_947253_0_0_1"/>
<sequence length="294" mass="31818">MSSSPNKALQLPEIFPSPLKHLDLARDLPILRPGPARLILRQHSMRARIGNSLGPSAWLQEWDEGKVEGQRAAPMSSPLSHMSMNFSHPGLSTGFYMPSMMQNPGITVDKGKGKAQDAEFEAAFARFEEIAQESKEKDADSAGTTDMDAQNIAEFEAELQAKREAEEADILGQDNQESDYAAIMRELGKEAVAAEAAEAEVEYAEAMKQMWEEGLGDYGGPDAGFSNIGDGGVVFDGNGVPALEQYRFDDKNPHLKEEGDPRSFLDAAKAILAHPSGTGSLREAALLLEAAIQV</sequence>
<gene>
    <name evidence="1" type="ORF">BN14_03851</name>
</gene>
<evidence type="ECO:0000313" key="1">
    <source>
        <dbReference type="EMBL" id="CCO29830.1"/>
    </source>
</evidence>
<reference evidence="1 2" key="1">
    <citation type="journal article" date="2013" name="J. Biotechnol.">
        <title>Establishment and interpretation of the genome sequence of the phytopathogenic fungus Rhizoctonia solani AG1-IB isolate 7/3/14.</title>
        <authorList>
            <person name="Wibberg D.W."/>
            <person name="Jelonek L.J."/>
            <person name="Rupp O.R."/>
            <person name="Hennig M.H."/>
            <person name="Eikmeyer F.E."/>
            <person name="Goesmann A.G."/>
            <person name="Hartmann A.H."/>
            <person name="Borriss R.B."/>
            <person name="Grosch R.G."/>
            <person name="Puehler A.P."/>
            <person name="Schlueter A.S."/>
        </authorList>
    </citation>
    <scope>NUCLEOTIDE SEQUENCE [LARGE SCALE GENOMIC DNA]</scope>
    <source>
        <strain evidence="2">AG1-IB / isolate 7/3/14</strain>
    </source>
</reference>